<evidence type="ECO:0000313" key="2">
    <source>
        <dbReference type="Proteomes" id="UP001245285"/>
    </source>
</evidence>
<dbReference type="EMBL" id="JAVRHO010000029">
    <property type="protein sequence ID" value="MDT0648091.1"/>
    <property type="molecule type" value="Genomic_DNA"/>
</dbReference>
<protein>
    <submittedName>
        <fullName evidence="1">Alkaline phosphatase family protein</fullName>
    </submittedName>
</protein>
<keyword evidence="2" id="KW-1185">Reference proteome</keyword>
<dbReference type="RefSeq" id="WP_311496190.1">
    <property type="nucleotide sequence ID" value="NZ_JAVRHO010000029.1"/>
</dbReference>
<gene>
    <name evidence="1" type="ORF">RM545_15460</name>
</gene>
<dbReference type="PANTHER" id="PTHR10151">
    <property type="entry name" value="ECTONUCLEOTIDE PYROPHOSPHATASE/PHOSPHODIESTERASE"/>
    <property type="match status" value="1"/>
</dbReference>
<dbReference type="PANTHER" id="PTHR10151:SF120">
    <property type="entry name" value="BIS(5'-ADENOSYL)-TRIPHOSPHATASE"/>
    <property type="match status" value="1"/>
</dbReference>
<dbReference type="InterPro" id="IPR017850">
    <property type="entry name" value="Alkaline_phosphatase_core_sf"/>
</dbReference>
<accession>A0ABU3CP79</accession>
<dbReference type="Proteomes" id="UP001245285">
    <property type="component" value="Unassembled WGS sequence"/>
</dbReference>
<organism evidence="1 2">
    <name type="scientific">Autumnicola lenta</name>
    <dbReference type="NCBI Taxonomy" id="3075593"/>
    <lineage>
        <taxon>Bacteria</taxon>
        <taxon>Pseudomonadati</taxon>
        <taxon>Bacteroidota</taxon>
        <taxon>Flavobacteriia</taxon>
        <taxon>Flavobacteriales</taxon>
        <taxon>Flavobacteriaceae</taxon>
        <taxon>Autumnicola</taxon>
    </lineage>
</organism>
<dbReference type="SUPFAM" id="SSF53649">
    <property type="entry name" value="Alkaline phosphatase-like"/>
    <property type="match status" value="1"/>
</dbReference>
<dbReference type="InterPro" id="IPR023116">
    <property type="entry name" value="Phosphonoacetate_hydro_insert"/>
</dbReference>
<dbReference type="Pfam" id="PF01663">
    <property type="entry name" value="Phosphodiest"/>
    <property type="match status" value="1"/>
</dbReference>
<dbReference type="Gene3D" id="3.30.1360.110">
    <property type="entry name" value="Domain 2, Phosphonoacetate Hydrolase"/>
    <property type="match status" value="1"/>
</dbReference>
<name>A0ABU3CP79_9FLAO</name>
<dbReference type="InterPro" id="IPR002591">
    <property type="entry name" value="Phosphodiest/P_Trfase"/>
</dbReference>
<evidence type="ECO:0000313" key="1">
    <source>
        <dbReference type="EMBL" id="MDT0648091.1"/>
    </source>
</evidence>
<reference evidence="1 2" key="1">
    <citation type="submission" date="2023-09" db="EMBL/GenBank/DDBJ databases">
        <authorList>
            <person name="Rey-Velasco X."/>
        </authorList>
    </citation>
    <scope>NUCLEOTIDE SEQUENCE [LARGE SCALE GENOMIC DNA]</scope>
    <source>
        <strain evidence="1 2">F260</strain>
    </source>
</reference>
<dbReference type="Gene3D" id="3.40.720.10">
    <property type="entry name" value="Alkaline Phosphatase, subunit A"/>
    <property type="match status" value="1"/>
</dbReference>
<proteinExistence type="predicted"/>
<comment type="caution">
    <text evidence="1">The sequence shown here is derived from an EMBL/GenBank/DDBJ whole genome shotgun (WGS) entry which is preliminary data.</text>
</comment>
<sequence length="457" mass="52674">MKKTVVLNVVALSSRLIGEHTPFLQKWSQKGKRVNVKPLLPAVTCSSQATYFTGKWPAEHGVVGNGWCFLDEYEIKFWRQSNKLVQAPKIWEELKKQDLNFTCANMFWWFNMNSDVDFAVTPRPLYPATGLKLPDIHSQPMDLRQKLQSELGQFPLFSFWGPNANIESTRWIADASMLVDKWHDPTLTLIYLPHLDYNLQRVGIDFSKMGKDLQEIDRVCEDLITYYEGQGAEVIIVSEYGITDVNNPVHVNRVLRENGYLAVKDELGRETMDTWASRAFAVADHQIAHIYIKDSNDIMPVKELLENTSGIEFVLDKKAQENYHLNHERSGDLVVMADEKSWFTYYFWLDDNKAPDYARTVDIHRKPGYDPVETFADPNISFLKAKIGLTLIKKKLGFRYLMDVIPLDATLVKGSHGRLTKEKEDWPLFITQNSGFFKESVVEPTDVYDLIVKHLTQ</sequence>